<gene>
    <name evidence="2" type="ORF">HOP12_16120</name>
</gene>
<proteinExistence type="predicted"/>
<dbReference type="InterPro" id="IPR029068">
    <property type="entry name" value="Glyas_Bleomycin-R_OHBP_Dase"/>
</dbReference>
<feature type="domain" description="Glyoxalase-like" evidence="1">
    <location>
        <begin position="5"/>
        <end position="203"/>
    </location>
</feature>
<dbReference type="SUPFAM" id="SSF54593">
    <property type="entry name" value="Glyoxalase/Bleomycin resistance protein/Dihydroxybiphenyl dioxygenase"/>
    <property type="match status" value="1"/>
</dbReference>
<accession>A0A849SRN2</accession>
<evidence type="ECO:0000259" key="1">
    <source>
        <dbReference type="Pfam" id="PF13468"/>
    </source>
</evidence>
<dbReference type="InterPro" id="IPR025870">
    <property type="entry name" value="Glyoxalase-like_dom"/>
</dbReference>
<evidence type="ECO:0000313" key="2">
    <source>
        <dbReference type="EMBL" id="NOT35667.1"/>
    </source>
</evidence>
<dbReference type="EMBL" id="JABFRW010000209">
    <property type="protein sequence ID" value="NOT35667.1"/>
    <property type="molecule type" value="Genomic_DNA"/>
</dbReference>
<dbReference type="AlphaFoldDB" id="A0A849SRN2"/>
<dbReference type="Gene3D" id="3.10.180.10">
    <property type="entry name" value="2,3-Dihydroxybiphenyl 1,2-Dioxygenase, domain 1"/>
    <property type="match status" value="1"/>
</dbReference>
<dbReference type="Proteomes" id="UP000580839">
    <property type="component" value="Unassembled WGS sequence"/>
</dbReference>
<name>A0A849SRN2_UNCEI</name>
<comment type="caution">
    <text evidence="2">The sequence shown here is derived from an EMBL/GenBank/DDBJ whole genome shotgun (WGS) entry which is preliminary data.</text>
</comment>
<sequence length="259" mass="27366">MNLRFDHAVVIVDALEPAVRHHEDAGFTVVPGGRHDVLPTENALIAFADGSYLELLAFRDATTRDELLRLAGSPRWDAHLQSVSAIARRFLPRLVGAQGVADWVLAGSGLDRFASESRRRGEVMTGPFRMSRARPDGQSLEWDLLMPSNFEAPIFIEDRTARELRVPADGAATSHPNGARGVVGVTVRVPSVPAAALRLARLFDVAPRAGADGSTTLWIAGVQVELLAGEPVGAVAVRLDGLDAAASGPGLGGIHAAGP</sequence>
<evidence type="ECO:0000313" key="3">
    <source>
        <dbReference type="Proteomes" id="UP000580839"/>
    </source>
</evidence>
<dbReference type="Pfam" id="PF13468">
    <property type="entry name" value="Glyoxalase_3"/>
    <property type="match status" value="1"/>
</dbReference>
<dbReference type="PANTHER" id="PTHR40265:SF1">
    <property type="entry name" value="GLYOXALASE-LIKE DOMAIN-CONTAINING PROTEIN"/>
    <property type="match status" value="1"/>
</dbReference>
<organism evidence="2 3">
    <name type="scientific">Eiseniibacteriota bacterium</name>
    <dbReference type="NCBI Taxonomy" id="2212470"/>
    <lineage>
        <taxon>Bacteria</taxon>
        <taxon>Candidatus Eiseniibacteriota</taxon>
    </lineage>
</organism>
<protein>
    <submittedName>
        <fullName evidence="2">VOC family protein</fullName>
    </submittedName>
</protein>
<reference evidence="2 3" key="1">
    <citation type="submission" date="2020-04" db="EMBL/GenBank/DDBJ databases">
        <title>Metagenomic profiling of ammonia- and methane-oxidizing microorganisms in a Dutch drinking water treatment plant.</title>
        <authorList>
            <person name="Poghosyan L."/>
            <person name="Leucker S."/>
        </authorList>
    </citation>
    <scope>NUCLEOTIDE SEQUENCE [LARGE SCALE GENOMIC DNA]</scope>
    <source>
        <strain evidence="2">S-RSF-IL-03</strain>
    </source>
</reference>
<dbReference type="PANTHER" id="PTHR40265">
    <property type="entry name" value="BLL2707 PROTEIN"/>
    <property type="match status" value="1"/>
</dbReference>